<dbReference type="Proteomes" id="UP001162541">
    <property type="component" value="Chromosome 3"/>
</dbReference>
<dbReference type="Proteomes" id="UP000077202">
    <property type="component" value="Unassembled WGS sequence"/>
</dbReference>
<evidence type="ECO:0000256" key="1">
    <source>
        <dbReference type="ARBA" id="ARBA00023157"/>
    </source>
</evidence>
<dbReference type="GO" id="GO:0005886">
    <property type="term" value="C:plasma membrane"/>
    <property type="evidence" value="ECO:0007669"/>
    <property type="project" value="TreeGrafter"/>
</dbReference>
<feature type="chain" id="PRO_5042333686" description="Phytocyanin domain-containing protein" evidence="4">
    <location>
        <begin position="24"/>
        <end position="193"/>
    </location>
</feature>
<dbReference type="InterPro" id="IPR039391">
    <property type="entry name" value="Phytocyanin-like"/>
</dbReference>
<keyword evidence="3" id="KW-0812">Transmembrane</keyword>
<dbReference type="InterPro" id="IPR003245">
    <property type="entry name" value="Phytocyanin_dom"/>
</dbReference>
<evidence type="ECO:0000256" key="3">
    <source>
        <dbReference type="SAM" id="Phobius"/>
    </source>
</evidence>
<feature type="transmembrane region" description="Helical" evidence="3">
    <location>
        <begin position="172"/>
        <end position="192"/>
    </location>
</feature>
<name>A0A176VCI0_MARPO</name>
<dbReference type="GO" id="GO:0009055">
    <property type="term" value="F:electron transfer activity"/>
    <property type="evidence" value="ECO:0007669"/>
    <property type="project" value="InterPro"/>
</dbReference>
<dbReference type="AlphaFoldDB" id="A0A176VCI0"/>
<evidence type="ECO:0000313" key="9">
    <source>
        <dbReference type="Proteomes" id="UP001162541"/>
    </source>
</evidence>
<dbReference type="FunFam" id="2.60.40.420:FF:000034">
    <property type="entry name" value="Cupredoxin superfamily protein"/>
    <property type="match status" value="1"/>
</dbReference>
<dbReference type="SUPFAM" id="SSF49503">
    <property type="entry name" value="Cupredoxins"/>
    <property type="match status" value="1"/>
</dbReference>
<organism evidence="7 8">
    <name type="scientific">Marchantia polymorpha subsp. ruderalis</name>
    <dbReference type="NCBI Taxonomy" id="1480154"/>
    <lineage>
        <taxon>Eukaryota</taxon>
        <taxon>Viridiplantae</taxon>
        <taxon>Streptophyta</taxon>
        <taxon>Embryophyta</taxon>
        <taxon>Marchantiophyta</taxon>
        <taxon>Marchantiopsida</taxon>
        <taxon>Marchantiidae</taxon>
        <taxon>Marchantiales</taxon>
        <taxon>Marchantiaceae</taxon>
        <taxon>Marchantia</taxon>
    </lineage>
</organism>
<proteinExistence type="predicted"/>
<dbReference type="Gene3D" id="2.60.40.420">
    <property type="entry name" value="Cupredoxins - blue copper proteins"/>
    <property type="match status" value="1"/>
</dbReference>
<dbReference type="PROSITE" id="PS51485">
    <property type="entry name" value="PHYTOCYANIN"/>
    <property type="match status" value="1"/>
</dbReference>
<feature type="domain" description="Phytocyanin" evidence="5">
    <location>
        <begin position="24"/>
        <end position="124"/>
    </location>
</feature>
<keyword evidence="3" id="KW-0472">Membrane</keyword>
<evidence type="ECO:0000313" key="6">
    <source>
        <dbReference type="EMBL" id="BBN05986.1"/>
    </source>
</evidence>
<keyword evidence="1" id="KW-1015">Disulfide bond</keyword>
<dbReference type="PANTHER" id="PTHR33021:SF537">
    <property type="entry name" value="UCLACYANIN 2"/>
    <property type="match status" value="1"/>
</dbReference>
<dbReference type="EMBL" id="AP019868">
    <property type="protein sequence ID" value="BBN05986.1"/>
    <property type="molecule type" value="Genomic_DNA"/>
</dbReference>
<sequence length="193" mass="19687">MATARSMMLALLVVVGLLQIASAATYIVGDDTEWTIPPSNTFYDDWAVKQNFVVGDKLNFIFGLGHNVYQVSAADASACDGTNPINKYTTATTVTLTTSGTTAFICEVFGHCLAGMKMTVDVSLSTNSSSPPAKAPAKAPTKAPAVASIIPSLAPGTTLVIPPASAPSAAPGLQSAAAMLFGVFAAVVVAFAL</sequence>
<dbReference type="EMBL" id="LVLJ01004110">
    <property type="protein sequence ID" value="OAE18223.1"/>
    <property type="molecule type" value="Genomic_DNA"/>
</dbReference>
<reference evidence="6" key="2">
    <citation type="journal article" date="2019" name="Curr. Biol.">
        <title>Chromatin organization in early land plants reveals an ancestral association between H3K27me3, transposons, and constitutive heterochromatin.</title>
        <authorList>
            <person name="Montgomery S.A."/>
            <person name="Tanizawa Y."/>
            <person name="Galik B."/>
            <person name="Wang N."/>
            <person name="Ito T."/>
            <person name="Mochizuki T."/>
            <person name="Akimcheva S."/>
            <person name="Bowman J."/>
            <person name="Cognat V."/>
            <person name="Drouard L."/>
            <person name="Ekker H."/>
            <person name="Houng S."/>
            <person name="Kohchi T."/>
            <person name="Lin S."/>
            <person name="Liu L.D."/>
            <person name="Nakamura Y."/>
            <person name="Valeeva L.R."/>
            <person name="Shakirov E.V."/>
            <person name="Shippen D.E."/>
            <person name="Wei W."/>
            <person name="Yagura M."/>
            <person name="Yamaoka S."/>
            <person name="Yamato K.T."/>
            <person name="Liu C."/>
            <person name="Berger F."/>
        </authorList>
    </citation>
    <scope>NUCLEOTIDE SEQUENCE [LARGE SCALE GENOMIC DNA]</scope>
    <source>
        <strain evidence="6">Tak-1</strain>
    </source>
</reference>
<evidence type="ECO:0000313" key="8">
    <source>
        <dbReference type="Proteomes" id="UP000077202"/>
    </source>
</evidence>
<evidence type="ECO:0000259" key="5">
    <source>
        <dbReference type="PROSITE" id="PS51485"/>
    </source>
</evidence>
<protein>
    <recommendedName>
        <fullName evidence="5">Phytocyanin domain-containing protein</fullName>
    </recommendedName>
</protein>
<keyword evidence="8" id="KW-1185">Reference proteome</keyword>
<gene>
    <name evidence="7" type="ORF">AXG93_4683s1040</name>
    <name evidence="6" type="ORF">Mp_3g17490</name>
</gene>
<keyword evidence="3" id="KW-1133">Transmembrane helix</keyword>
<evidence type="ECO:0000256" key="4">
    <source>
        <dbReference type="SAM" id="SignalP"/>
    </source>
</evidence>
<reference evidence="9" key="3">
    <citation type="journal article" date="2020" name="Curr. Biol.">
        <title>Chromatin organization in early land plants reveals an ancestral association between H3K27me3, transposons, and constitutive heterochromatin.</title>
        <authorList>
            <person name="Montgomery S.A."/>
            <person name="Tanizawa Y."/>
            <person name="Galik B."/>
            <person name="Wang N."/>
            <person name="Ito T."/>
            <person name="Mochizuki T."/>
            <person name="Akimcheva S."/>
            <person name="Bowman J.L."/>
            <person name="Cognat V."/>
            <person name="Marechal-Drouard L."/>
            <person name="Ekker H."/>
            <person name="Hong S.F."/>
            <person name="Kohchi T."/>
            <person name="Lin S.S."/>
            <person name="Liu L.D."/>
            <person name="Nakamura Y."/>
            <person name="Valeeva L.R."/>
            <person name="Shakirov E.V."/>
            <person name="Shippen D.E."/>
            <person name="Wei W.L."/>
            <person name="Yagura M."/>
            <person name="Yamaoka S."/>
            <person name="Yamato K.T."/>
            <person name="Liu C."/>
            <person name="Berger F."/>
        </authorList>
    </citation>
    <scope>NUCLEOTIDE SEQUENCE [LARGE SCALE GENOMIC DNA]</scope>
    <source>
        <strain evidence="9">Tak-1</strain>
    </source>
</reference>
<evidence type="ECO:0000313" key="7">
    <source>
        <dbReference type="EMBL" id="OAE18223.1"/>
    </source>
</evidence>
<reference evidence="7 8" key="1">
    <citation type="submission" date="2016-03" db="EMBL/GenBank/DDBJ databases">
        <title>Mechanisms controlling the formation of the plant cell surface in tip-growing cells are functionally conserved among land plants.</title>
        <authorList>
            <person name="Honkanen S."/>
            <person name="Jones V.A."/>
            <person name="Morieri G."/>
            <person name="Champion C."/>
            <person name="Hetherington A.J."/>
            <person name="Kelly S."/>
            <person name="Saint-Marcoux D."/>
            <person name="Proust H."/>
            <person name="Prescott H."/>
            <person name="Dolan L."/>
        </authorList>
    </citation>
    <scope>NUCLEOTIDE SEQUENCE [LARGE SCALE GENOMIC DNA]</scope>
    <source>
        <strain evidence="8">cv. Tak-1 and cv. Tak-2</strain>
        <tissue evidence="7">Whole gametophyte</tissue>
    </source>
</reference>
<dbReference type="Pfam" id="PF02298">
    <property type="entry name" value="Cu_bind_like"/>
    <property type="match status" value="1"/>
</dbReference>
<evidence type="ECO:0000256" key="2">
    <source>
        <dbReference type="ARBA" id="ARBA00023180"/>
    </source>
</evidence>
<dbReference type="PANTHER" id="PTHR33021">
    <property type="entry name" value="BLUE COPPER PROTEIN"/>
    <property type="match status" value="1"/>
</dbReference>
<dbReference type="InterPro" id="IPR008972">
    <property type="entry name" value="Cupredoxin"/>
</dbReference>
<feature type="signal peptide" evidence="4">
    <location>
        <begin position="1"/>
        <end position="23"/>
    </location>
</feature>
<keyword evidence="2" id="KW-0325">Glycoprotein</keyword>
<accession>A0A176VCI0</accession>
<keyword evidence="4" id="KW-0732">Signal</keyword>